<feature type="non-terminal residue" evidence="2">
    <location>
        <position position="142"/>
    </location>
</feature>
<sequence length="142" mass="16340">MKPLSVYQSKINKKIRTLNALRNTIREREGNISKLEIQVKDYTQKLNEANKTNAQLSSEMNGLRERICVLAVGIGIESEFPSMNKIATTYEEISDNYRVNLTSEIMTQLKNNETIKETYAMSFLARFSHCVSFSVLLLSYEF</sequence>
<evidence type="ECO:0000256" key="1">
    <source>
        <dbReference type="SAM" id="Coils"/>
    </source>
</evidence>
<proteinExistence type="predicted"/>
<name>X6LEE1_RETFI</name>
<keyword evidence="1" id="KW-0175">Coiled coil</keyword>
<dbReference type="AlphaFoldDB" id="X6LEE1"/>
<keyword evidence="3" id="KW-1185">Reference proteome</keyword>
<protein>
    <submittedName>
        <fullName evidence="2">Uncharacterized protein</fullName>
    </submittedName>
</protein>
<dbReference type="Proteomes" id="UP000023152">
    <property type="component" value="Unassembled WGS sequence"/>
</dbReference>
<evidence type="ECO:0000313" key="3">
    <source>
        <dbReference type="Proteomes" id="UP000023152"/>
    </source>
</evidence>
<organism evidence="2 3">
    <name type="scientific">Reticulomyxa filosa</name>
    <dbReference type="NCBI Taxonomy" id="46433"/>
    <lineage>
        <taxon>Eukaryota</taxon>
        <taxon>Sar</taxon>
        <taxon>Rhizaria</taxon>
        <taxon>Retaria</taxon>
        <taxon>Foraminifera</taxon>
        <taxon>Monothalamids</taxon>
        <taxon>Reticulomyxidae</taxon>
        <taxon>Reticulomyxa</taxon>
    </lineage>
</organism>
<evidence type="ECO:0000313" key="2">
    <source>
        <dbReference type="EMBL" id="ETN99124.1"/>
    </source>
</evidence>
<gene>
    <name evidence="2" type="ORF">RFI_38363</name>
</gene>
<comment type="caution">
    <text evidence="2">The sequence shown here is derived from an EMBL/GenBank/DDBJ whole genome shotgun (WGS) entry which is preliminary data.</text>
</comment>
<feature type="coiled-coil region" evidence="1">
    <location>
        <begin position="18"/>
        <end position="66"/>
    </location>
</feature>
<reference evidence="2 3" key="1">
    <citation type="journal article" date="2013" name="Curr. Biol.">
        <title>The Genome of the Foraminiferan Reticulomyxa filosa.</title>
        <authorList>
            <person name="Glockner G."/>
            <person name="Hulsmann N."/>
            <person name="Schleicher M."/>
            <person name="Noegel A.A."/>
            <person name="Eichinger L."/>
            <person name="Gallinger C."/>
            <person name="Pawlowski J."/>
            <person name="Sierra R."/>
            <person name="Euteneuer U."/>
            <person name="Pillet L."/>
            <person name="Moustafa A."/>
            <person name="Platzer M."/>
            <person name="Groth M."/>
            <person name="Szafranski K."/>
            <person name="Schliwa M."/>
        </authorList>
    </citation>
    <scope>NUCLEOTIDE SEQUENCE [LARGE SCALE GENOMIC DNA]</scope>
</reference>
<accession>X6LEE1</accession>
<dbReference type="EMBL" id="ASPP01044851">
    <property type="protein sequence ID" value="ETN99124.1"/>
    <property type="molecule type" value="Genomic_DNA"/>
</dbReference>